<reference evidence="2" key="1">
    <citation type="journal article" date="2022" name="Int. J. Syst. Evol. Microbiol.">
        <title>Granulimonas faecalis gen. nov., sp. nov., and Leptogranulimonas caecicola gen. nov., sp. nov., novel lactate-producing Atopobiaceae bacteria isolated from mouse intestines, and an emended description of the family Atopobiaceae.</title>
        <authorList>
            <person name="Morinaga K."/>
            <person name="Kusada H."/>
            <person name="Sakamoto S."/>
            <person name="Murakami T."/>
            <person name="Toyoda A."/>
            <person name="Mori H."/>
            <person name="Meng X.Y."/>
            <person name="Takashino M."/>
            <person name="Murotomi K."/>
            <person name="Tamaki H."/>
        </authorList>
    </citation>
    <scope>NUCLEOTIDE SEQUENCE</scope>
    <source>
        <strain evidence="2">OPF53</strain>
    </source>
</reference>
<gene>
    <name evidence="2" type="ORF">ATOP_13270</name>
</gene>
<evidence type="ECO:0008006" key="4">
    <source>
        <dbReference type="Google" id="ProtNLM"/>
    </source>
</evidence>
<dbReference type="RefSeq" id="WP_265590883.1">
    <property type="nucleotide sequence ID" value="NZ_BQKC01000001.1"/>
</dbReference>
<protein>
    <recommendedName>
        <fullName evidence="4">Phage tail tube protein</fullName>
    </recommendedName>
</protein>
<comment type="caution">
    <text evidence="2">The sequence shown here is derived from an EMBL/GenBank/DDBJ whole genome shotgun (WGS) entry which is preliminary data.</text>
</comment>
<feature type="compositionally biased region" description="Gly residues" evidence="1">
    <location>
        <begin position="164"/>
        <end position="189"/>
    </location>
</feature>
<dbReference type="Proteomes" id="UP001055025">
    <property type="component" value="Unassembled WGS sequence"/>
</dbReference>
<dbReference type="EMBL" id="BQKC01000001">
    <property type="protein sequence ID" value="GJM55672.1"/>
    <property type="molecule type" value="Genomic_DNA"/>
</dbReference>
<accession>A0AAV5B2B8</accession>
<evidence type="ECO:0000313" key="3">
    <source>
        <dbReference type="Proteomes" id="UP001055025"/>
    </source>
</evidence>
<name>A0AAV5B2B8_9ACTN</name>
<evidence type="ECO:0000256" key="1">
    <source>
        <dbReference type="SAM" id="MobiDB-lite"/>
    </source>
</evidence>
<sequence>MTTTDRSIIESYKVGHYIKFNDAGTPAYVKCTEVNTAETEREAAEYSPEWIDYEVQPTYSTGSKDTITLEISLLGPGGIQKELYLREDDRNIPVEYVRTLAYDFEKGAPCPANALTAKHAHGVLNVQPLTTEASSAAVITATLSVTTSYDRGTFDPGALAFAPAGGGGDGAGGSTGGQPGIGDGGGQPDAGGDTE</sequence>
<evidence type="ECO:0000313" key="2">
    <source>
        <dbReference type="EMBL" id="GJM55672.1"/>
    </source>
</evidence>
<feature type="region of interest" description="Disordered" evidence="1">
    <location>
        <begin position="160"/>
        <end position="195"/>
    </location>
</feature>
<dbReference type="AlphaFoldDB" id="A0AAV5B2B8"/>
<keyword evidence="3" id="KW-1185">Reference proteome</keyword>
<organism evidence="2 3">
    <name type="scientific">Granulimonas faecalis</name>
    <dbReference type="NCBI Taxonomy" id="2894155"/>
    <lineage>
        <taxon>Bacteria</taxon>
        <taxon>Bacillati</taxon>
        <taxon>Actinomycetota</taxon>
        <taxon>Coriobacteriia</taxon>
        <taxon>Coriobacteriales</taxon>
        <taxon>Kribbibacteriaceae</taxon>
        <taxon>Granulimonas</taxon>
    </lineage>
</organism>
<proteinExistence type="predicted"/>